<reference evidence="3 4" key="1">
    <citation type="journal article" date="2020" name="BMC Genomics">
        <title>Intraspecific diversification of the crop wild relative Brassica cretica Lam. using demographic model selection.</title>
        <authorList>
            <person name="Kioukis A."/>
            <person name="Michalopoulou V.A."/>
            <person name="Briers L."/>
            <person name="Pirintsos S."/>
            <person name="Studholme D.J."/>
            <person name="Pavlidis P."/>
            <person name="Sarris P.F."/>
        </authorList>
    </citation>
    <scope>NUCLEOTIDE SEQUENCE [LARGE SCALE GENOMIC DNA]</scope>
    <source>
        <strain evidence="4">cv. PFS-1207/04</strain>
    </source>
</reference>
<evidence type="ECO:0000256" key="2">
    <source>
        <dbReference type="SAM" id="SignalP"/>
    </source>
</evidence>
<dbReference type="PANTHER" id="PTHR31048">
    <property type="entry name" value="OS03G0233200 PROTEIN"/>
    <property type="match status" value="1"/>
</dbReference>
<organism evidence="3 4">
    <name type="scientific">Brassica cretica</name>
    <name type="common">Mustard</name>
    <dbReference type="NCBI Taxonomy" id="69181"/>
    <lineage>
        <taxon>Eukaryota</taxon>
        <taxon>Viridiplantae</taxon>
        <taxon>Streptophyta</taxon>
        <taxon>Embryophyta</taxon>
        <taxon>Tracheophyta</taxon>
        <taxon>Spermatophyta</taxon>
        <taxon>Magnoliopsida</taxon>
        <taxon>eudicotyledons</taxon>
        <taxon>Gunneridae</taxon>
        <taxon>Pentapetalae</taxon>
        <taxon>rosids</taxon>
        <taxon>malvids</taxon>
        <taxon>Brassicales</taxon>
        <taxon>Brassicaceae</taxon>
        <taxon>Brassiceae</taxon>
        <taxon>Brassica</taxon>
    </lineage>
</organism>
<dbReference type="EMBL" id="QGKV02000649">
    <property type="protein sequence ID" value="KAF3581981.1"/>
    <property type="molecule type" value="Genomic_DNA"/>
</dbReference>
<feature type="signal peptide" evidence="2">
    <location>
        <begin position="1"/>
        <end position="26"/>
    </location>
</feature>
<evidence type="ECO:0000256" key="1">
    <source>
        <dbReference type="SAM" id="MobiDB-lite"/>
    </source>
</evidence>
<dbReference type="SMART" id="SM00205">
    <property type="entry name" value="THN"/>
    <property type="match status" value="1"/>
</dbReference>
<sequence length="408" mass="44766">MFNPMAQRVTLLLFLASHLSVVSVVSRSFTIENRCEYTIWPATATYSYEGLIDTTGFMLEKGDTRIINATSSWVGNLWGRTECSINSTGQFSCITGDCESGNIECSSAGTPTATLAEFNLAYDGGDDYYDVNVMNGYNLPLLVTPENGKCKSIGCVVDIKKTCPKELWINKTDVRSNDPSACKTSCQKNQSREICCVRPYLAEGVPPQQCKRTIYSQTFNRACPGAYSYAYDTNSSTFTCPYSSNFIIQFCPSAPNKPKSSTAEPPLAPSVSPAPKKTQAGEKRKSSLKLNLILDSQGSSSPDDQIALVRSRPPLPSRPVRSAGFREAKRVLKRSETALDNDNSDQEAGVEKNSDDPVSSPDDQFRFRVLSQVKLTNIKTGSNRRSALLIVDLLQKLLCPVVVKMVLL</sequence>
<dbReference type="PROSITE" id="PS00316">
    <property type="entry name" value="THAUMATIN_1"/>
    <property type="match status" value="1"/>
</dbReference>
<evidence type="ECO:0008006" key="5">
    <source>
        <dbReference type="Google" id="ProtNLM"/>
    </source>
</evidence>
<feature type="region of interest" description="Disordered" evidence="1">
    <location>
        <begin position="257"/>
        <end position="363"/>
    </location>
</feature>
<dbReference type="PROSITE" id="PS51367">
    <property type="entry name" value="THAUMATIN_2"/>
    <property type="match status" value="1"/>
</dbReference>
<feature type="compositionally biased region" description="Low complexity" evidence="1">
    <location>
        <begin position="308"/>
        <end position="322"/>
    </location>
</feature>
<accession>A0ABQ7DY03</accession>
<name>A0ABQ7DY03_BRACR</name>
<comment type="caution">
    <text evidence="3">The sequence shown here is derived from an EMBL/GenBank/DDBJ whole genome shotgun (WGS) entry which is preliminary data.</text>
</comment>
<dbReference type="InterPro" id="IPR001938">
    <property type="entry name" value="Thaumatin"/>
</dbReference>
<dbReference type="SUPFAM" id="SSF49870">
    <property type="entry name" value="Osmotin, thaumatin-like protein"/>
    <property type="match status" value="1"/>
</dbReference>
<protein>
    <recommendedName>
        <fullName evidence="5">Thaumatin-like protein</fullName>
    </recommendedName>
</protein>
<dbReference type="CDD" id="cd09218">
    <property type="entry name" value="TLP-PA"/>
    <property type="match status" value="1"/>
</dbReference>
<keyword evidence="4" id="KW-1185">Reference proteome</keyword>
<keyword evidence="2" id="KW-0732">Signal</keyword>
<dbReference type="InterPro" id="IPR017949">
    <property type="entry name" value="Thaumatin_CS"/>
</dbReference>
<proteinExistence type="predicted"/>
<dbReference type="PRINTS" id="PR00347">
    <property type="entry name" value="THAUMATIN"/>
</dbReference>
<evidence type="ECO:0000313" key="3">
    <source>
        <dbReference type="EMBL" id="KAF3581981.1"/>
    </source>
</evidence>
<dbReference type="Proteomes" id="UP000266723">
    <property type="component" value="Unassembled WGS sequence"/>
</dbReference>
<dbReference type="Gene3D" id="2.60.110.10">
    <property type="entry name" value="Thaumatin"/>
    <property type="match status" value="1"/>
</dbReference>
<feature type="compositionally biased region" description="Basic and acidic residues" evidence="1">
    <location>
        <begin position="324"/>
        <end position="337"/>
    </location>
</feature>
<dbReference type="InterPro" id="IPR037176">
    <property type="entry name" value="Osmotin/thaumatin-like_sf"/>
</dbReference>
<feature type="chain" id="PRO_5047362549" description="Thaumatin-like protein" evidence="2">
    <location>
        <begin position="27"/>
        <end position="408"/>
    </location>
</feature>
<evidence type="ECO:0000313" key="4">
    <source>
        <dbReference type="Proteomes" id="UP000266723"/>
    </source>
</evidence>
<feature type="compositionally biased region" description="Polar residues" evidence="1">
    <location>
        <begin position="294"/>
        <end position="303"/>
    </location>
</feature>
<dbReference type="Pfam" id="PF00314">
    <property type="entry name" value="Thaumatin"/>
    <property type="match status" value="1"/>
</dbReference>
<gene>
    <name evidence="3" type="ORF">DY000_02034715</name>
</gene>